<feature type="domain" description="C2H2-type" evidence="7">
    <location>
        <begin position="425"/>
        <end position="452"/>
    </location>
</feature>
<feature type="compositionally biased region" description="Polar residues" evidence="6">
    <location>
        <begin position="294"/>
        <end position="306"/>
    </location>
</feature>
<organism evidence="8 9">
    <name type="scientific">Coregonus suidteri</name>
    <dbReference type="NCBI Taxonomy" id="861788"/>
    <lineage>
        <taxon>Eukaryota</taxon>
        <taxon>Metazoa</taxon>
        <taxon>Chordata</taxon>
        <taxon>Craniata</taxon>
        <taxon>Vertebrata</taxon>
        <taxon>Euteleostomi</taxon>
        <taxon>Actinopterygii</taxon>
        <taxon>Neopterygii</taxon>
        <taxon>Teleostei</taxon>
        <taxon>Protacanthopterygii</taxon>
        <taxon>Salmoniformes</taxon>
        <taxon>Salmonidae</taxon>
        <taxon>Coregoninae</taxon>
        <taxon>Coregonus</taxon>
    </lineage>
</organism>
<comment type="caution">
    <text evidence="8">The sequence shown here is derived from an EMBL/GenBank/DDBJ whole genome shotgun (WGS) entry which is preliminary data.</text>
</comment>
<keyword evidence="4" id="KW-0862">Zinc</keyword>
<dbReference type="Proteomes" id="UP001356427">
    <property type="component" value="Unassembled WGS sequence"/>
</dbReference>
<dbReference type="GO" id="GO:0000977">
    <property type="term" value="F:RNA polymerase II transcription regulatory region sequence-specific DNA binding"/>
    <property type="evidence" value="ECO:0007669"/>
    <property type="project" value="TreeGrafter"/>
</dbReference>
<feature type="domain" description="C2H2-type" evidence="7">
    <location>
        <begin position="342"/>
        <end position="370"/>
    </location>
</feature>
<feature type="compositionally biased region" description="Polar residues" evidence="6">
    <location>
        <begin position="207"/>
        <end position="217"/>
    </location>
</feature>
<dbReference type="EMBL" id="JAGTTL010000011">
    <property type="protein sequence ID" value="KAK6316025.1"/>
    <property type="molecule type" value="Genomic_DNA"/>
</dbReference>
<dbReference type="InterPro" id="IPR036236">
    <property type="entry name" value="Znf_C2H2_sf"/>
</dbReference>
<protein>
    <recommendedName>
        <fullName evidence="7">C2H2-type domain-containing protein</fullName>
    </recommendedName>
</protein>
<dbReference type="SUPFAM" id="SSF57667">
    <property type="entry name" value="beta-beta-alpha zinc fingers"/>
    <property type="match status" value="3"/>
</dbReference>
<evidence type="ECO:0000256" key="2">
    <source>
        <dbReference type="ARBA" id="ARBA00022737"/>
    </source>
</evidence>
<feature type="domain" description="C2H2-type" evidence="7">
    <location>
        <begin position="397"/>
        <end position="424"/>
    </location>
</feature>
<feature type="region of interest" description="Disordered" evidence="6">
    <location>
        <begin position="96"/>
        <end position="239"/>
    </location>
</feature>
<dbReference type="FunFam" id="3.30.160.60:FF:000100">
    <property type="entry name" value="Zinc finger 45-like"/>
    <property type="match status" value="1"/>
</dbReference>
<keyword evidence="9" id="KW-1185">Reference proteome</keyword>
<feature type="compositionally biased region" description="Basic and acidic residues" evidence="6">
    <location>
        <begin position="110"/>
        <end position="123"/>
    </location>
</feature>
<keyword evidence="3 5" id="KW-0863">Zinc-finger</keyword>
<dbReference type="Pfam" id="PF00096">
    <property type="entry name" value="zf-C2H2"/>
    <property type="match status" value="2"/>
</dbReference>
<evidence type="ECO:0000313" key="8">
    <source>
        <dbReference type="EMBL" id="KAK6316025.1"/>
    </source>
</evidence>
<feature type="non-terminal residue" evidence="8">
    <location>
        <position position="471"/>
    </location>
</feature>
<gene>
    <name evidence="8" type="ORF">J4Q44_G00135490</name>
</gene>
<evidence type="ECO:0000259" key="7">
    <source>
        <dbReference type="PROSITE" id="PS50157"/>
    </source>
</evidence>
<dbReference type="Gene3D" id="3.30.160.60">
    <property type="entry name" value="Classic Zinc Finger"/>
    <property type="match status" value="4"/>
</dbReference>
<evidence type="ECO:0000256" key="1">
    <source>
        <dbReference type="ARBA" id="ARBA00022723"/>
    </source>
</evidence>
<dbReference type="InterPro" id="IPR013087">
    <property type="entry name" value="Znf_C2H2_type"/>
</dbReference>
<dbReference type="GO" id="GO:0005634">
    <property type="term" value="C:nucleus"/>
    <property type="evidence" value="ECO:0007669"/>
    <property type="project" value="TreeGrafter"/>
</dbReference>
<dbReference type="FunFam" id="3.30.160.60:FF:000706">
    <property type="entry name" value="Zinc finger protein"/>
    <property type="match status" value="1"/>
</dbReference>
<keyword evidence="2" id="KW-0677">Repeat</keyword>
<dbReference type="PANTHER" id="PTHR24379:SF127">
    <property type="entry name" value="BLOODY FINGERS-RELATED"/>
    <property type="match status" value="1"/>
</dbReference>
<dbReference type="GO" id="GO:0000981">
    <property type="term" value="F:DNA-binding transcription factor activity, RNA polymerase II-specific"/>
    <property type="evidence" value="ECO:0007669"/>
    <property type="project" value="TreeGrafter"/>
</dbReference>
<reference evidence="8 9" key="1">
    <citation type="submission" date="2021-04" db="EMBL/GenBank/DDBJ databases">
        <authorList>
            <person name="De Guttry C."/>
            <person name="Zahm M."/>
            <person name="Klopp C."/>
            <person name="Cabau C."/>
            <person name="Louis A."/>
            <person name="Berthelot C."/>
            <person name="Parey E."/>
            <person name="Roest Crollius H."/>
            <person name="Montfort J."/>
            <person name="Robinson-Rechavi M."/>
            <person name="Bucao C."/>
            <person name="Bouchez O."/>
            <person name="Gislard M."/>
            <person name="Lluch J."/>
            <person name="Milhes M."/>
            <person name="Lampietro C."/>
            <person name="Lopez Roques C."/>
            <person name="Donnadieu C."/>
            <person name="Braasch I."/>
            <person name="Desvignes T."/>
            <person name="Postlethwait J."/>
            <person name="Bobe J."/>
            <person name="Wedekind C."/>
            <person name="Guiguen Y."/>
        </authorList>
    </citation>
    <scope>NUCLEOTIDE SEQUENCE [LARGE SCALE GENOMIC DNA]</scope>
    <source>
        <strain evidence="8">Cs_M1</strain>
        <tissue evidence="8">Blood</tissue>
    </source>
</reference>
<dbReference type="GO" id="GO:0008270">
    <property type="term" value="F:zinc ion binding"/>
    <property type="evidence" value="ECO:0007669"/>
    <property type="project" value="UniProtKB-KW"/>
</dbReference>
<dbReference type="SMART" id="SM00355">
    <property type="entry name" value="ZnF_C2H2"/>
    <property type="match status" value="5"/>
</dbReference>
<sequence length="471" mass="51899">MLSNETFQRQLSTIVEVLVAAAVAEVGRLLDECSAAVMPLKLVQQNEGSSLLKSKLQRVNKTKTRQFSSFMEMLGKTSLEKMAMLMNVIMVEKEKTATGMSAQRSVSRARGTEEGAPRGDSLHFHNYCTDPLSERAHQEEDDFDPQISPASASETQDDQRNMEPNSGRNGEDAQCGGEPTGGDSLHFHNGCTDPVSESAHKEEDDFNPQTSLASASETQDDQRNTEPNSGRNGEDAQFGREATGDVVLLSEFDHQEEVHLNPQLSPASDPEKQDGQPSNMEPNPGRIGEDVQDGDSSNTAQSSDTSAATGAVKMPFICDFCGKGFIWRCTFKSHLNSHTKPFSCPQCGKGFGTKTGCNNHLLAVHSKEKPFKCTDCGKVFALRNSLVKHRDLNPTLHTCTTCEKSFCGERALKRHNFSDHPEKAYICSLCPKTFRSWPTWKRHKAEHSEEKYCCETCGKLFCSSSSLASHQ</sequence>
<name>A0AAN8QTI4_9TELE</name>
<evidence type="ECO:0000256" key="5">
    <source>
        <dbReference type="PROSITE-ProRule" id="PRU00042"/>
    </source>
</evidence>
<evidence type="ECO:0000313" key="9">
    <source>
        <dbReference type="Proteomes" id="UP001356427"/>
    </source>
</evidence>
<evidence type="ECO:0000256" key="6">
    <source>
        <dbReference type="SAM" id="MobiDB-lite"/>
    </source>
</evidence>
<feature type="region of interest" description="Disordered" evidence="6">
    <location>
        <begin position="256"/>
        <end position="306"/>
    </location>
</feature>
<proteinExistence type="predicted"/>
<keyword evidence="1" id="KW-0479">Metal-binding</keyword>
<evidence type="ECO:0000256" key="3">
    <source>
        <dbReference type="ARBA" id="ARBA00022771"/>
    </source>
</evidence>
<dbReference type="PANTHER" id="PTHR24379">
    <property type="entry name" value="KRAB AND ZINC FINGER DOMAIN-CONTAINING"/>
    <property type="match status" value="1"/>
</dbReference>
<feature type="domain" description="C2H2-type" evidence="7">
    <location>
        <begin position="316"/>
        <end position="343"/>
    </location>
</feature>
<feature type="domain" description="C2H2-type" evidence="7">
    <location>
        <begin position="371"/>
        <end position="398"/>
    </location>
</feature>
<feature type="domain" description="C2H2-type" evidence="7">
    <location>
        <begin position="452"/>
        <end position="471"/>
    </location>
</feature>
<dbReference type="PROSITE" id="PS00028">
    <property type="entry name" value="ZINC_FINGER_C2H2_1"/>
    <property type="match status" value="3"/>
</dbReference>
<evidence type="ECO:0000256" key="4">
    <source>
        <dbReference type="ARBA" id="ARBA00022833"/>
    </source>
</evidence>
<accession>A0AAN8QTI4</accession>
<dbReference type="AlphaFoldDB" id="A0AAN8QTI4"/>
<dbReference type="PROSITE" id="PS50157">
    <property type="entry name" value="ZINC_FINGER_C2H2_2"/>
    <property type="match status" value="6"/>
</dbReference>